<proteinExistence type="predicted"/>
<protein>
    <submittedName>
        <fullName evidence="2">Uncharacterized protein</fullName>
    </submittedName>
</protein>
<evidence type="ECO:0000256" key="1">
    <source>
        <dbReference type="SAM" id="Coils"/>
    </source>
</evidence>
<dbReference type="OrthoDB" id="2610860at2759"/>
<reference evidence="2 3" key="1">
    <citation type="journal article" date="2015" name="Fungal Genet. Biol.">
        <title>Evolution of novel wood decay mechanisms in Agaricales revealed by the genome sequences of Fistulina hepatica and Cylindrobasidium torrendii.</title>
        <authorList>
            <person name="Floudas D."/>
            <person name="Held B.W."/>
            <person name="Riley R."/>
            <person name="Nagy L.G."/>
            <person name="Koehler G."/>
            <person name="Ransdell A.S."/>
            <person name="Younus H."/>
            <person name="Chow J."/>
            <person name="Chiniquy J."/>
            <person name="Lipzen A."/>
            <person name="Tritt A."/>
            <person name="Sun H."/>
            <person name="Haridas S."/>
            <person name="LaButti K."/>
            <person name="Ohm R.A."/>
            <person name="Kues U."/>
            <person name="Blanchette R.A."/>
            <person name="Grigoriev I.V."/>
            <person name="Minto R.E."/>
            <person name="Hibbett D.S."/>
        </authorList>
    </citation>
    <scope>NUCLEOTIDE SEQUENCE [LARGE SCALE GENOMIC DNA]</scope>
    <source>
        <strain evidence="2 3">FP15055 ss-10</strain>
    </source>
</reference>
<sequence>MHPAQRFAAVQCCLAWMSSFKFNIRRLEGYAYSLGALFATAISDSKFGFFPRPCTEPFLVDSLIIDHPDILVSCPQLPIYIASVDPGNYDTTMPDGEAEGVYVDGSVVLISVSPSGGQSTTGKLDDAYRLCDPLIWRDLLVDDIVIPLLQEQKRNATRNPDNLGTYYDSTTKGLSEGMYQVQQQAVLLFSCLLYYQQDLVVLYAGAGDLYLVAALDRASADMLAERSEFDFDVYNTTNIYNAQDLAESTRGMPPLKKPSEIQAMRQKQEKAQEEAKRAAQNIARSARAANRPAKARAATDRASLILEAGKCQLHPMLPYSDQDLALYHKLSYSSSGGIFPSDFWAEKDFPVSVEDMASRSARRISSGVGNVAWSGIIRYGSDAHNHYFNIISKYIGSLALAEKARRKQEPGK</sequence>
<gene>
    <name evidence="2" type="ORF">CYLTODRAFT_422211</name>
</gene>
<name>A0A0D7BDV8_9AGAR</name>
<keyword evidence="1" id="KW-0175">Coiled coil</keyword>
<dbReference type="EMBL" id="KN880517">
    <property type="protein sequence ID" value="KIY67766.1"/>
    <property type="molecule type" value="Genomic_DNA"/>
</dbReference>
<dbReference type="AlphaFoldDB" id="A0A0D7BDV8"/>
<keyword evidence="3" id="KW-1185">Reference proteome</keyword>
<feature type="coiled-coil region" evidence="1">
    <location>
        <begin position="261"/>
        <end position="288"/>
    </location>
</feature>
<evidence type="ECO:0000313" key="2">
    <source>
        <dbReference type="EMBL" id="KIY67766.1"/>
    </source>
</evidence>
<accession>A0A0D7BDV8</accession>
<evidence type="ECO:0000313" key="3">
    <source>
        <dbReference type="Proteomes" id="UP000054007"/>
    </source>
</evidence>
<dbReference type="Proteomes" id="UP000054007">
    <property type="component" value="Unassembled WGS sequence"/>
</dbReference>
<organism evidence="2 3">
    <name type="scientific">Cylindrobasidium torrendii FP15055 ss-10</name>
    <dbReference type="NCBI Taxonomy" id="1314674"/>
    <lineage>
        <taxon>Eukaryota</taxon>
        <taxon>Fungi</taxon>
        <taxon>Dikarya</taxon>
        <taxon>Basidiomycota</taxon>
        <taxon>Agaricomycotina</taxon>
        <taxon>Agaricomycetes</taxon>
        <taxon>Agaricomycetidae</taxon>
        <taxon>Agaricales</taxon>
        <taxon>Marasmiineae</taxon>
        <taxon>Physalacriaceae</taxon>
        <taxon>Cylindrobasidium</taxon>
    </lineage>
</organism>